<reference evidence="3 4" key="1">
    <citation type="submission" date="2017-03" db="EMBL/GenBank/DDBJ databases">
        <title>Genome sequence of Clostridium hungatei DSM 14427.</title>
        <authorList>
            <person name="Poehlein A."/>
            <person name="Daniel R."/>
        </authorList>
    </citation>
    <scope>NUCLEOTIDE SEQUENCE [LARGE SCALE GENOMIC DNA]</scope>
    <source>
        <strain evidence="3 4">DSM 14427</strain>
    </source>
</reference>
<keyword evidence="4" id="KW-1185">Reference proteome</keyword>
<dbReference type="InterPro" id="IPR003346">
    <property type="entry name" value="Transposase_20"/>
</dbReference>
<evidence type="ECO:0000313" key="4">
    <source>
        <dbReference type="Proteomes" id="UP000191554"/>
    </source>
</evidence>
<dbReference type="GO" id="GO:0003677">
    <property type="term" value="F:DNA binding"/>
    <property type="evidence" value="ECO:0007669"/>
    <property type="project" value="InterPro"/>
</dbReference>
<dbReference type="Pfam" id="PF01548">
    <property type="entry name" value="DEDD_Tnp_IS110"/>
    <property type="match status" value="1"/>
</dbReference>
<dbReference type="AlphaFoldDB" id="A0A1V4SDD8"/>
<dbReference type="InterPro" id="IPR047650">
    <property type="entry name" value="Transpos_IS110"/>
</dbReference>
<gene>
    <name evidence="3" type="ORF">CLHUN_42970</name>
</gene>
<dbReference type="GO" id="GO:0004803">
    <property type="term" value="F:transposase activity"/>
    <property type="evidence" value="ECO:0007669"/>
    <property type="project" value="InterPro"/>
</dbReference>
<dbReference type="PANTHER" id="PTHR33055">
    <property type="entry name" value="TRANSPOSASE FOR INSERTION SEQUENCE ELEMENT IS1111A"/>
    <property type="match status" value="1"/>
</dbReference>
<name>A0A1V4SDD8_RUMHU</name>
<protein>
    <submittedName>
        <fullName evidence="3">Transposase IS116/IS110/IS902 family protein</fullName>
    </submittedName>
</protein>
<accession>A0A1V4SDD8</accession>
<comment type="caution">
    <text evidence="3">The sequence shown here is derived from an EMBL/GenBank/DDBJ whole genome shotgun (WGS) entry which is preliminary data.</text>
</comment>
<evidence type="ECO:0000259" key="2">
    <source>
        <dbReference type="Pfam" id="PF02371"/>
    </source>
</evidence>
<dbReference type="RefSeq" id="WP_080066721.1">
    <property type="nucleotide sequence ID" value="NZ_MZGX01000067.1"/>
</dbReference>
<feature type="domain" description="Transposase IS116/IS110/IS902 C-terminal" evidence="2">
    <location>
        <begin position="268"/>
        <end position="353"/>
    </location>
</feature>
<organism evidence="3 4">
    <name type="scientific">Ruminiclostridium hungatei</name>
    <name type="common">Clostridium hungatei</name>
    <dbReference type="NCBI Taxonomy" id="48256"/>
    <lineage>
        <taxon>Bacteria</taxon>
        <taxon>Bacillati</taxon>
        <taxon>Bacillota</taxon>
        <taxon>Clostridia</taxon>
        <taxon>Eubacteriales</taxon>
        <taxon>Oscillospiraceae</taxon>
        <taxon>Ruminiclostridium</taxon>
    </lineage>
</organism>
<dbReference type="NCBIfam" id="NF033542">
    <property type="entry name" value="transpos_IS110"/>
    <property type="match status" value="1"/>
</dbReference>
<evidence type="ECO:0000259" key="1">
    <source>
        <dbReference type="Pfam" id="PF01548"/>
    </source>
</evidence>
<feature type="domain" description="Transposase IS110-like N-terminal" evidence="1">
    <location>
        <begin position="4"/>
        <end position="161"/>
    </location>
</feature>
<dbReference type="GO" id="GO:0006313">
    <property type="term" value="P:DNA transposition"/>
    <property type="evidence" value="ECO:0007669"/>
    <property type="project" value="InterPro"/>
</dbReference>
<dbReference type="EMBL" id="MZGX01000067">
    <property type="protein sequence ID" value="OPX41834.1"/>
    <property type="molecule type" value="Genomic_DNA"/>
</dbReference>
<sequence>MFYVGIDIAKRTHEAIIIDEHGKTVQKSFRFQNSCSGFNQLINHVLRITNVRSQVSFGMESTSHYWLALYTRLMKEGYQVHVLNPIQSDALRNLYIRQNKTDSRDSFIIAEVIRFGCFSETQVPQDKMLALREMCRNRFFLVDSVSDLKRKVVALIDQIFPEYETIFSSNFVESSIQLLTKYPSPEKMCNAKLNSMTDLLLKASNGRFGQAKAMEIKELAKITFGVKDTCGVYSDLIRCYMEQIRFIQQQITVLDQKIQSIMDSLETQITSIPGIGRILGATILSEIGDISRFNSADKLAAFAGIDPTVKQSGDFVGVKNHMSKRGTPYLRRALWMASTTAVQHDPMFRAYYEKKAAEGMRYMKIIGHVSKKMTAVIFAVLRDNKTYEPVLQTAKSA</sequence>
<dbReference type="PANTHER" id="PTHR33055:SF15">
    <property type="entry name" value="TRANSPOSASE-RELATED"/>
    <property type="match status" value="1"/>
</dbReference>
<dbReference type="Proteomes" id="UP000191554">
    <property type="component" value="Unassembled WGS sequence"/>
</dbReference>
<dbReference type="InterPro" id="IPR002525">
    <property type="entry name" value="Transp_IS110-like_N"/>
</dbReference>
<proteinExistence type="predicted"/>
<dbReference type="OrthoDB" id="9811278at2"/>
<dbReference type="Pfam" id="PF02371">
    <property type="entry name" value="Transposase_20"/>
    <property type="match status" value="1"/>
</dbReference>
<evidence type="ECO:0000313" key="3">
    <source>
        <dbReference type="EMBL" id="OPX41834.1"/>
    </source>
</evidence>